<dbReference type="EMBL" id="MKHE01000008">
    <property type="protein sequence ID" value="OWK12952.1"/>
    <property type="molecule type" value="Genomic_DNA"/>
</dbReference>
<name>A0A212D3Z5_CEREH</name>
<keyword evidence="2" id="KW-1185">Reference proteome</keyword>
<protein>
    <submittedName>
        <fullName evidence="1">Uncharacterized protein</fullName>
    </submittedName>
</protein>
<proteinExistence type="predicted"/>
<sequence>MSLKRFVSISSTYLPCYKTVIGDTSIRLDL</sequence>
<gene>
    <name evidence="1" type="ORF">Celaphus_00014743</name>
</gene>
<evidence type="ECO:0000313" key="1">
    <source>
        <dbReference type="EMBL" id="OWK12952.1"/>
    </source>
</evidence>
<comment type="caution">
    <text evidence="1">The sequence shown here is derived from an EMBL/GenBank/DDBJ whole genome shotgun (WGS) entry which is preliminary data.</text>
</comment>
<evidence type="ECO:0000313" key="2">
    <source>
        <dbReference type="Proteomes" id="UP000242450"/>
    </source>
</evidence>
<dbReference type="Proteomes" id="UP000242450">
    <property type="component" value="Chromosome 8"/>
</dbReference>
<accession>A0A212D3Z5</accession>
<dbReference type="AlphaFoldDB" id="A0A212D3Z5"/>
<organism evidence="1 2">
    <name type="scientific">Cervus elaphus hippelaphus</name>
    <name type="common">European red deer</name>
    <dbReference type="NCBI Taxonomy" id="46360"/>
    <lineage>
        <taxon>Eukaryota</taxon>
        <taxon>Metazoa</taxon>
        <taxon>Chordata</taxon>
        <taxon>Craniata</taxon>
        <taxon>Vertebrata</taxon>
        <taxon>Euteleostomi</taxon>
        <taxon>Mammalia</taxon>
        <taxon>Eutheria</taxon>
        <taxon>Laurasiatheria</taxon>
        <taxon>Artiodactyla</taxon>
        <taxon>Ruminantia</taxon>
        <taxon>Pecora</taxon>
        <taxon>Cervidae</taxon>
        <taxon>Cervinae</taxon>
        <taxon>Cervus</taxon>
    </lineage>
</organism>
<reference evidence="1 2" key="1">
    <citation type="journal article" date="2018" name="Mol. Genet. Genomics">
        <title>The red deer Cervus elaphus genome CerEla1.0: sequencing, annotating, genes, and chromosomes.</title>
        <authorList>
            <person name="Bana N.A."/>
            <person name="Nyiri A."/>
            <person name="Nagy J."/>
            <person name="Frank K."/>
            <person name="Nagy T."/>
            <person name="Steger V."/>
            <person name="Schiller M."/>
            <person name="Lakatos P."/>
            <person name="Sugar L."/>
            <person name="Horn P."/>
            <person name="Barta E."/>
            <person name="Orosz L."/>
        </authorList>
    </citation>
    <scope>NUCLEOTIDE SEQUENCE [LARGE SCALE GENOMIC DNA]</scope>
    <source>
        <strain evidence="1">Hungarian</strain>
    </source>
</reference>